<evidence type="ECO:0000256" key="3">
    <source>
        <dbReference type="ARBA" id="ARBA00022475"/>
    </source>
</evidence>
<evidence type="ECO:0000256" key="10">
    <source>
        <dbReference type="ARBA" id="ARBA00048014"/>
    </source>
</evidence>
<dbReference type="EC" id="2.4.1.16" evidence="2"/>
<feature type="transmembrane region" description="Helical" evidence="12">
    <location>
        <begin position="357"/>
        <end position="384"/>
    </location>
</feature>
<keyword evidence="5" id="KW-0808">Transferase</keyword>
<evidence type="ECO:0000313" key="15">
    <source>
        <dbReference type="Proteomes" id="UP000076532"/>
    </source>
</evidence>
<reference evidence="14 15" key="1">
    <citation type="journal article" date="2016" name="Mol. Biol. Evol.">
        <title>Comparative Genomics of Early-Diverging Mushroom-Forming Fungi Provides Insights into the Origins of Lignocellulose Decay Capabilities.</title>
        <authorList>
            <person name="Nagy L.G."/>
            <person name="Riley R."/>
            <person name="Tritt A."/>
            <person name="Adam C."/>
            <person name="Daum C."/>
            <person name="Floudas D."/>
            <person name="Sun H."/>
            <person name="Yadav J.S."/>
            <person name="Pangilinan J."/>
            <person name="Larsson K.H."/>
            <person name="Matsuura K."/>
            <person name="Barry K."/>
            <person name="Labutti K."/>
            <person name="Kuo R."/>
            <person name="Ohm R.A."/>
            <person name="Bhattacharya S.S."/>
            <person name="Shirouzu T."/>
            <person name="Yoshinaga Y."/>
            <person name="Martin F.M."/>
            <person name="Grigoriev I.V."/>
            <person name="Hibbett D.S."/>
        </authorList>
    </citation>
    <scope>NUCLEOTIDE SEQUENCE [LARGE SCALE GENOMIC DNA]</scope>
    <source>
        <strain evidence="14 15">CBS 109695</strain>
    </source>
</reference>
<dbReference type="GO" id="GO:0030428">
    <property type="term" value="C:cell septum"/>
    <property type="evidence" value="ECO:0007669"/>
    <property type="project" value="TreeGrafter"/>
</dbReference>
<feature type="compositionally biased region" description="Polar residues" evidence="11">
    <location>
        <begin position="503"/>
        <end position="513"/>
    </location>
</feature>
<organism evidence="14 15">
    <name type="scientific">Athelia psychrophila</name>
    <dbReference type="NCBI Taxonomy" id="1759441"/>
    <lineage>
        <taxon>Eukaryota</taxon>
        <taxon>Fungi</taxon>
        <taxon>Dikarya</taxon>
        <taxon>Basidiomycota</taxon>
        <taxon>Agaricomycotina</taxon>
        <taxon>Agaricomycetes</taxon>
        <taxon>Agaricomycetidae</taxon>
        <taxon>Atheliales</taxon>
        <taxon>Atheliaceae</taxon>
        <taxon>Athelia</taxon>
    </lineage>
</organism>
<name>A0A165YZK8_9AGAM</name>
<feature type="domain" description="Chitin synthase 4-like" evidence="13">
    <location>
        <begin position="264"/>
        <end position="344"/>
    </location>
</feature>
<evidence type="ECO:0000259" key="13">
    <source>
        <dbReference type="Pfam" id="PF22997"/>
    </source>
</evidence>
<gene>
    <name evidence="14" type="ORF">FIBSPDRAFT_872939</name>
</gene>
<feature type="transmembrane region" description="Helical" evidence="12">
    <location>
        <begin position="988"/>
        <end position="1007"/>
    </location>
</feature>
<dbReference type="Pfam" id="PF22997">
    <property type="entry name" value="CHS4"/>
    <property type="match status" value="1"/>
</dbReference>
<feature type="compositionally biased region" description="Polar residues" evidence="11">
    <location>
        <begin position="474"/>
        <end position="493"/>
    </location>
</feature>
<feature type="compositionally biased region" description="Polar residues" evidence="11">
    <location>
        <begin position="1176"/>
        <end position="1188"/>
    </location>
</feature>
<dbReference type="PANTHER" id="PTHR22914:SF16">
    <property type="entry name" value="CHITIN SYNTHASE 3"/>
    <property type="match status" value="1"/>
</dbReference>
<feature type="compositionally biased region" description="Polar residues" evidence="11">
    <location>
        <begin position="1091"/>
        <end position="1114"/>
    </location>
</feature>
<evidence type="ECO:0000256" key="2">
    <source>
        <dbReference type="ARBA" id="ARBA00012543"/>
    </source>
</evidence>
<evidence type="ECO:0000256" key="9">
    <source>
        <dbReference type="ARBA" id="ARBA00023180"/>
    </source>
</evidence>
<feature type="compositionally biased region" description="Polar residues" evidence="11">
    <location>
        <begin position="1283"/>
        <end position="1301"/>
    </location>
</feature>
<evidence type="ECO:0000313" key="14">
    <source>
        <dbReference type="EMBL" id="KZP10083.1"/>
    </source>
</evidence>
<feature type="transmembrane region" description="Helical" evidence="12">
    <location>
        <begin position="956"/>
        <end position="976"/>
    </location>
</feature>
<evidence type="ECO:0000256" key="4">
    <source>
        <dbReference type="ARBA" id="ARBA00022676"/>
    </source>
</evidence>
<dbReference type="InterPro" id="IPR054295">
    <property type="entry name" value="CHS4-like_dom"/>
</dbReference>
<dbReference type="Pfam" id="PF03142">
    <property type="entry name" value="Chitin_synth_2"/>
    <property type="match status" value="1"/>
</dbReference>
<dbReference type="OrthoDB" id="370884at2759"/>
<dbReference type="InterPro" id="IPR029044">
    <property type="entry name" value="Nucleotide-diphossugar_trans"/>
</dbReference>
<keyword evidence="4" id="KW-0328">Glycosyltransferase</keyword>
<feature type="transmembrane region" description="Helical" evidence="12">
    <location>
        <begin position="73"/>
        <end position="95"/>
    </location>
</feature>
<dbReference type="STRING" id="436010.A0A165YZK8"/>
<dbReference type="EMBL" id="KV417686">
    <property type="protein sequence ID" value="KZP10083.1"/>
    <property type="molecule type" value="Genomic_DNA"/>
</dbReference>
<feature type="compositionally biased region" description="Polar residues" evidence="11">
    <location>
        <begin position="1144"/>
        <end position="1161"/>
    </location>
</feature>
<feature type="region of interest" description="Disordered" evidence="11">
    <location>
        <begin position="1"/>
        <end position="22"/>
    </location>
</feature>
<sequence>MPSTTGNYPQQEQLRRGRSLLGRDEDVQESGLSLFKRATLRRKRLEPEVAEPAPKRTTGGACLGDIPGPVGPWMTYCWVITCCIPPPLMRMFGLNTPEQQRAWREKIGLISIILSLMAGVGFLTFGFTIAVCGKAPNRYETGNIGNSSVIIHGYDYDFSNFKHPSVGNFDGNSNPVFQGGWNAAGNDVSFMFQNTNKNCYGMIQKAANSSISGSGGNLDWYFPCNVYSSSGANGANITGYGDSTNCHITKNAKSLGGMTPMGEVYYTWQDVMNPKRNLAVFESAILDLSLLSWLSPAEVTYPALFDELKQGDGTYNGKDITMNLLRINQRNVGHCLQDLITVGFIDTNTIGCVASDVVLYVSLVFIIGVVAIKFSMAVMFAWFFSWKIGNFPRETYEERMQRSAEIEAWSNDIYRPAPGSYRPNVGKNGLRAKEKRKTFFPQSSRFTPAENNLKGPNPRPPTTYGMLGDGGYKRQTTYSSAPSAGARSSTTKVNPPEMPGYRSSRSTMLSSPDASSVRIRGTFANNLCPFPLHNVVPQPEATYEPFNFPLAHSILLITAYSESEEGLRTTLDSLATTDYPNSHKLLLIIADGMVKGSGNSLTTPDICLGMMKDLLIPSADVQPHSYVAIADGHKRHNMAKVYAGFYEYDDATVERSKQQRVPMVLVVKCGNPLEANDSKPGNRGKRDSQIVLMAFLQKVMFDERMTTFEYEFFNSIWRVAGVSPDRYELALCVDADTKVFPDSLTRMVSCMVHDEEIMGLCGETKVANKGETIVTMMQVFEYYISHHMTKAFESMFGGVTCLPGCFSMYRIKAPKGDSGYWVPILANPDIVEHYSENVVDTLHKKNLLLLGEDRYLTTLMLKTFPKRKNIFCPQAVCKTVVPDTFAVLLSQRRRWINSTVHNLSELVLVRDLCGTFCFSMQFVIGMELAGTLVLPAAIAFTLYVIIQAIIPGGPNTTISLVLLAVILGLPGVLIVITSRKFSYVGWMLIYLICLPIWNGLLPAYSFWHFDDFSWGDTRKIEGADTVDTGDKEGEFDSAHIVMKRWAEFERDRRWKSGTQSRDSTVFDRKTDSNRYSIASTSENHYPGSGGFDSSTVESAMNNSSQRPRNENNTLLMLPAPLGRPATSSSGAVSRHSDENYLSDGGSTSNQRLVGSPGTQDYDSPYEAPQPRYPTGANASLESQVSRTAGNAGGVLRNPTSSSQYPGETPNPFRNSEPYTAGYDDAQGYSTEPEEYPASPTTASPLTQRQQQARGVSLSDRGPVPGPGGVRRVAARPVSKGPRPTSQTPPNQNRYSRSSTYNLPPGAAPPQAGGYNGGY</sequence>
<keyword evidence="15" id="KW-1185">Reference proteome</keyword>
<keyword evidence="3" id="KW-1003">Cell membrane</keyword>
<dbReference type="InterPro" id="IPR004835">
    <property type="entry name" value="Chitin_synth"/>
</dbReference>
<keyword evidence="9" id="KW-0325">Glycoprotein</keyword>
<feature type="region of interest" description="Disordered" evidence="11">
    <location>
        <begin position="441"/>
        <end position="513"/>
    </location>
</feature>
<evidence type="ECO:0000256" key="5">
    <source>
        <dbReference type="ARBA" id="ARBA00022679"/>
    </source>
</evidence>
<accession>A0A165YZK8</accession>
<dbReference type="GO" id="GO:0004100">
    <property type="term" value="F:chitin synthase activity"/>
    <property type="evidence" value="ECO:0007669"/>
    <property type="project" value="UniProtKB-EC"/>
</dbReference>
<dbReference type="GO" id="GO:0005886">
    <property type="term" value="C:plasma membrane"/>
    <property type="evidence" value="ECO:0007669"/>
    <property type="project" value="UniProtKB-SubCell"/>
</dbReference>
<feature type="region of interest" description="Disordered" evidence="11">
    <location>
        <begin position="1077"/>
        <end position="1318"/>
    </location>
</feature>
<keyword evidence="8 12" id="KW-0472">Membrane</keyword>
<evidence type="ECO:0000256" key="11">
    <source>
        <dbReference type="SAM" id="MobiDB-lite"/>
    </source>
</evidence>
<evidence type="ECO:0000256" key="7">
    <source>
        <dbReference type="ARBA" id="ARBA00022989"/>
    </source>
</evidence>
<feature type="compositionally biased region" description="Polar residues" evidence="11">
    <location>
        <begin position="441"/>
        <end position="450"/>
    </location>
</feature>
<comment type="subcellular location">
    <subcellularLocation>
        <location evidence="1">Cell membrane</location>
        <topology evidence="1">Multi-pass membrane protein</topology>
    </subcellularLocation>
</comment>
<dbReference type="PANTHER" id="PTHR22914">
    <property type="entry name" value="CHITIN SYNTHASE"/>
    <property type="match status" value="1"/>
</dbReference>
<feature type="transmembrane region" description="Helical" evidence="12">
    <location>
        <begin position="107"/>
        <end position="131"/>
    </location>
</feature>
<feature type="compositionally biased region" description="Polar residues" evidence="11">
    <location>
        <begin position="1238"/>
        <end position="1253"/>
    </location>
</feature>
<protein>
    <recommendedName>
        <fullName evidence="2">chitin synthase</fullName>
        <ecNumber evidence="2">2.4.1.16</ecNumber>
    </recommendedName>
</protein>
<feature type="transmembrane region" description="Helical" evidence="12">
    <location>
        <begin position="928"/>
        <end position="950"/>
    </location>
</feature>
<keyword evidence="7 12" id="KW-1133">Transmembrane helix</keyword>
<comment type="catalytic activity">
    <reaction evidence="10">
        <text>[(1-&gt;4)-N-acetyl-beta-D-glucosaminyl](n) + UDP-N-acetyl-alpha-D-glucosamine = [(1-&gt;4)-N-acetyl-beta-D-glucosaminyl](n+1) + UDP + H(+)</text>
        <dbReference type="Rhea" id="RHEA:16637"/>
        <dbReference type="Rhea" id="RHEA-COMP:9593"/>
        <dbReference type="Rhea" id="RHEA-COMP:9595"/>
        <dbReference type="ChEBI" id="CHEBI:15378"/>
        <dbReference type="ChEBI" id="CHEBI:17029"/>
        <dbReference type="ChEBI" id="CHEBI:57705"/>
        <dbReference type="ChEBI" id="CHEBI:58223"/>
        <dbReference type="EC" id="2.4.1.16"/>
    </reaction>
</comment>
<evidence type="ECO:0000256" key="6">
    <source>
        <dbReference type="ARBA" id="ARBA00022692"/>
    </source>
</evidence>
<dbReference type="CDD" id="cd04190">
    <property type="entry name" value="Chitin_synth_C"/>
    <property type="match status" value="1"/>
</dbReference>
<evidence type="ECO:0000256" key="1">
    <source>
        <dbReference type="ARBA" id="ARBA00004651"/>
    </source>
</evidence>
<evidence type="ECO:0000256" key="12">
    <source>
        <dbReference type="SAM" id="Phobius"/>
    </source>
</evidence>
<feature type="compositionally biased region" description="Polar residues" evidence="11">
    <location>
        <begin position="1197"/>
        <end position="1217"/>
    </location>
</feature>
<dbReference type="SUPFAM" id="SSF53448">
    <property type="entry name" value="Nucleotide-diphospho-sugar transferases"/>
    <property type="match status" value="1"/>
</dbReference>
<evidence type="ECO:0000256" key="8">
    <source>
        <dbReference type="ARBA" id="ARBA00023136"/>
    </source>
</evidence>
<proteinExistence type="predicted"/>
<dbReference type="Proteomes" id="UP000076532">
    <property type="component" value="Unassembled WGS sequence"/>
</dbReference>
<feature type="compositionally biased region" description="Polar residues" evidence="11">
    <location>
        <begin position="1"/>
        <end position="12"/>
    </location>
</feature>
<dbReference type="GO" id="GO:0006031">
    <property type="term" value="P:chitin biosynthetic process"/>
    <property type="evidence" value="ECO:0007669"/>
    <property type="project" value="TreeGrafter"/>
</dbReference>
<keyword evidence="6 12" id="KW-0812">Transmembrane</keyword>